<dbReference type="InterPro" id="IPR001597">
    <property type="entry name" value="ArAA_b-elim_lyase/Thr_aldolase"/>
</dbReference>
<evidence type="ECO:0000256" key="3">
    <source>
        <dbReference type="ARBA" id="ARBA00022898"/>
    </source>
</evidence>
<dbReference type="RefSeq" id="WP_093328787.1">
    <property type="nucleotide sequence ID" value="NZ_FOAF01000007.1"/>
</dbReference>
<evidence type="ECO:0000313" key="6">
    <source>
        <dbReference type="Proteomes" id="UP000199421"/>
    </source>
</evidence>
<dbReference type="PANTHER" id="PTHR48097">
    <property type="entry name" value="L-THREONINE ALDOLASE-RELATED"/>
    <property type="match status" value="1"/>
</dbReference>
<sequence length="346" mass="38295">MKSFASDNYAGAIPEVIEALVAENKSHKPAYGNDSTTKLLEDTLSSLLEIPFKMHLVFNGTGANLFGLSCTILPYSAILCAETAHIYVDESTAPETLMGCRLIPLSVDDRGKLTMDVITRSIKRQGDLHHPQATTLSIAQPTEYGTLYTLEELQQIRAITAQHGILLHIDGARIFTAATALGCELKDIIVASGADVISIGGTKAGMLYGEAVLILNQKCMEHSSFLHKRSMQLASKNRFIAAQFLALLQHWKTYSATAINKTKQLEELLKKYASIKLTKPVEANAIFARFPPSWIKPLQEIASFYIWEEASHEVRLMCSFDTTEEELERFDKKLAQLNKDSVISNS</sequence>
<evidence type="ECO:0000256" key="2">
    <source>
        <dbReference type="ARBA" id="ARBA00006966"/>
    </source>
</evidence>
<reference evidence="6" key="1">
    <citation type="submission" date="2016-10" db="EMBL/GenBank/DDBJ databases">
        <authorList>
            <person name="Varghese N."/>
            <person name="Submissions S."/>
        </authorList>
    </citation>
    <scope>NUCLEOTIDE SEQUENCE [LARGE SCALE GENOMIC DNA]</scope>
    <source>
        <strain evidence="6">DSM 18733</strain>
    </source>
</reference>
<keyword evidence="3" id="KW-0663">Pyridoxal phosphate</keyword>
<dbReference type="AlphaFoldDB" id="A0A1H7VTG2"/>
<dbReference type="Proteomes" id="UP000199421">
    <property type="component" value="Unassembled WGS sequence"/>
</dbReference>
<name>A0A1H7VTG2_OLID1</name>
<protein>
    <submittedName>
        <fullName evidence="5">L-threonine aldolase</fullName>
    </submittedName>
</protein>
<proteinExistence type="inferred from homology"/>
<dbReference type="GO" id="GO:0016829">
    <property type="term" value="F:lyase activity"/>
    <property type="evidence" value="ECO:0007669"/>
    <property type="project" value="InterPro"/>
</dbReference>
<dbReference type="Pfam" id="PF01212">
    <property type="entry name" value="Beta_elim_lyase"/>
    <property type="match status" value="1"/>
</dbReference>
<organism evidence="5 6">
    <name type="scientific">Olivibacter domesticus</name>
    <name type="common">Pseudosphingobacterium domesticum</name>
    <dbReference type="NCBI Taxonomy" id="407022"/>
    <lineage>
        <taxon>Bacteria</taxon>
        <taxon>Pseudomonadati</taxon>
        <taxon>Bacteroidota</taxon>
        <taxon>Sphingobacteriia</taxon>
        <taxon>Sphingobacteriales</taxon>
        <taxon>Sphingobacteriaceae</taxon>
        <taxon>Olivibacter</taxon>
    </lineage>
</organism>
<comment type="similarity">
    <text evidence="2">Belongs to the threonine aldolase family.</text>
</comment>
<dbReference type="OrthoDB" id="9774495at2"/>
<keyword evidence="6" id="KW-1185">Reference proteome</keyword>
<evidence type="ECO:0000259" key="4">
    <source>
        <dbReference type="Pfam" id="PF01212"/>
    </source>
</evidence>
<accession>A0A1H7VTG2</accession>
<evidence type="ECO:0000256" key="1">
    <source>
        <dbReference type="ARBA" id="ARBA00001933"/>
    </source>
</evidence>
<dbReference type="Gene3D" id="3.40.640.10">
    <property type="entry name" value="Type I PLP-dependent aspartate aminotransferase-like (Major domain)"/>
    <property type="match status" value="1"/>
</dbReference>
<dbReference type="InterPro" id="IPR015422">
    <property type="entry name" value="PyrdxlP-dep_Trfase_small"/>
</dbReference>
<dbReference type="STRING" id="407022.SAMN05661044_04325"/>
<comment type="cofactor">
    <cofactor evidence="1">
        <name>pyridoxal 5'-phosphate</name>
        <dbReference type="ChEBI" id="CHEBI:597326"/>
    </cofactor>
</comment>
<dbReference type="InterPro" id="IPR015424">
    <property type="entry name" value="PyrdxlP-dep_Trfase"/>
</dbReference>
<dbReference type="PANTHER" id="PTHR48097:SF5">
    <property type="entry name" value="LOW SPECIFICITY L-THREONINE ALDOLASE"/>
    <property type="match status" value="1"/>
</dbReference>
<gene>
    <name evidence="5" type="ORF">SAMN05661044_04325</name>
</gene>
<dbReference type="GO" id="GO:0006520">
    <property type="term" value="P:amino acid metabolic process"/>
    <property type="evidence" value="ECO:0007669"/>
    <property type="project" value="InterPro"/>
</dbReference>
<dbReference type="EMBL" id="FOAF01000007">
    <property type="protein sequence ID" value="SEM12159.1"/>
    <property type="molecule type" value="Genomic_DNA"/>
</dbReference>
<dbReference type="InterPro" id="IPR015421">
    <property type="entry name" value="PyrdxlP-dep_Trfase_major"/>
</dbReference>
<dbReference type="SUPFAM" id="SSF53383">
    <property type="entry name" value="PLP-dependent transferases"/>
    <property type="match status" value="1"/>
</dbReference>
<evidence type="ECO:0000313" key="5">
    <source>
        <dbReference type="EMBL" id="SEM12159.1"/>
    </source>
</evidence>
<feature type="domain" description="Aromatic amino acid beta-eliminating lyase/threonine aldolase" evidence="4">
    <location>
        <begin position="4"/>
        <end position="287"/>
    </location>
</feature>
<dbReference type="Gene3D" id="3.90.1150.10">
    <property type="entry name" value="Aspartate Aminotransferase, domain 1"/>
    <property type="match status" value="1"/>
</dbReference>